<organism evidence="3 4">
    <name type="scientific">Maritimibacter alkaliphilus HTCC2654</name>
    <dbReference type="NCBI Taxonomy" id="314271"/>
    <lineage>
        <taxon>Bacteria</taxon>
        <taxon>Pseudomonadati</taxon>
        <taxon>Pseudomonadota</taxon>
        <taxon>Alphaproteobacteria</taxon>
        <taxon>Rhodobacterales</taxon>
        <taxon>Roseobacteraceae</taxon>
        <taxon>Maritimibacter</taxon>
    </lineage>
</organism>
<protein>
    <submittedName>
        <fullName evidence="3">Uncharacterized protein</fullName>
    </submittedName>
</protein>
<gene>
    <name evidence="3" type="ORF">RB2654_17461</name>
</gene>
<evidence type="ECO:0000256" key="2">
    <source>
        <dbReference type="SAM" id="Phobius"/>
    </source>
</evidence>
<dbReference type="AlphaFoldDB" id="A3VBZ7"/>
<comment type="caution">
    <text evidence="3">The sequence shown here is derived from an EMBL/GenBank/DDBJ whole genome shotgun (WGS) entry which is preliminary data.</text>
</comment>
<feature type="transmembrane region" description="Helical" evidence="2">
    <location>
        <begin position="161"/>
        <end position="181"/>
    </location>
</feature>
<feature type="compositionally biased region" description="Polar residues" evidence="1">
    <location>
        <begin position="132"/>
        <end position="145"/>
    </location>
</feature>
<keyword evidence="2" id="KW-0472">Membrane</keyword>
<sequence length="182" mass="19275">MIADLSFPGPNAPRTIFVFKLDIDPNEVEAWSKPDEAGDMHLEYALGVKKLDPAHVEVFPVSQITEFGLTRYLTDASGMSVESVAADAKKLSALRGVIVLVHNKAVSGEGEFKPRNEAEFVGRYTEAQSLSVSTPTTSYEATRGTLSGGSTPGTAPGRMPWGILLISAAAIVLIAAILMGLA</sequence>
<accession>A3VBZ7</accession>
<dbReference type="STRING" id="314271.RB2654_17461"/>
<evidence type="ECO:0000256" key="1">
    <source>
        <dbReference type="SAM" id="MobiDB-lite"/>
    </source>
</evidence>
<dbReference type="HOGENOM" id="CLU_1480362_0_0_5"/>
<keyword evidence="4" id="KW-1185">Reference proteome</keyword>
<dbReference type="Proteomes" id="UP000002931">
    <property type="component" value="Unassembled WGS sequence"/>
</dbReference>
<reference evidence="3 4" key="1">
    <citation type="journal article" date="2010" name="J. Bacteriol.">
        <title>Genome sequences of Pelagibaca bermudensis HTCC2601T and Maritimibacter alkaliphilus HTCC2654T, the type strains of two marine Roseobacter genera.</title>
        <authorList>
            <person name="Thrash J.C."/>
            <person name="Cho J.C."/>
            <person name="Ferriera S."/>
            <person name="Johnson J."/>
            <person name="Vergin K.L."/>
            <person name="Giovannoni S.J."/>
        </authorList>
    </citation>
    <scope>NUCLEOTIDE SEQUENCE [LARGE SCALE GENOMIC DNA]</scope>
    <source>
        <strain evidence="3 4">HTCC2654</strain>
    </source>
</reference>
<proteinExistence type="predicted"/>
<keyword evidence="2" id="KW-0812">Transmembrane</keyword>
<dbReference type="OrthoDB" id="7875742at2"/>
<keyword evidence="2" id="KW-1133">Transmembrane helix</keyword>
<feature type="region of interest" description="Disordered" evidence="1">
    <location>
        <begin position="132"/>
        <end position="153"/>
    </location>
</feature>
<name>A3VBZ7_9RHOB</name>
<evidence type="ECO:0000313" key="3">
    <source>
        <dbReference type="EMBL" id="EAQ14480.1"/>
    </source>
</evidence>
<dbReference type="EMBL" id="AAMT01000002">
    <property type="protein sequence ID" value="EAQ14480.1"/>
    <property type="molecule type" value="Genomic_DNA"/>
</dbReference>
<evidence type="ECO:0000313" key="4">
    <source>
        <dbReference type="Proteomes" id="UP000002931"/>
    </source>
</evidence>
<dbReference type="RefSeq" id="WP_008333959.1">
    <property type="nucleotide sequence ID" value="NZ_CH902578.1"/>
</dbReference>